<protein>
    <submittedName>
        <fullName evidence="1">Uncharacterized protein</fullName>
    </submittedName>
</protein>
<sequence length="16" mass="2033">MTLIFATMRKEYFPRE</sequence>
<reference evidence="1" key="2">
    <citation type="journal article" date="2015" name="Data Brief">
        <title>Shoot transcriptome of the giant reed, Arundo donax.</title>
        <authorList>
            <person name="Barrero R.A."/>
            <person name="Guerrero F.D."/>
            <person name="Moolhuijzen P."/>
            <person name="Goolsby J.A."/>
            <person name="Tidwell J."/>
            <person name="Bellgard S.E."/>
            <person name="Bellgard M.I."/>
        </authorList>
    </citation>
    <scope>NUCLEOTIDE SEQUENCE</scope>
    <source>
        <tissue evidence="1">Shoot tissue taken approximately 20 cm above the soil surface</tissue>
    </source>
</reference>
<name>A0A0A9AD21_ARUDO</name>
<reference evidence="1" key="1">
    <citation type="submission" date="2014-09" db="EMBL/GenBank/DDBJ databases">
        <authorList>
            <person name="Magalhaes I.L.F."/>
            <person name="Oliveira U."/>
            <person name="Santos F.R."/>
            <person name="Vidigal T.H.D.A."/>
            <person name="Brescovit A.D."/>
            <person name="Santos A.J."/>
        </authorList>
    </citation>
    <scope>NUCLEOTIDE SEQUENCE</scope>
    <source>
        <tissue evidence="1">Shoot tissue taken approximately 20 cm above the soil surface</tissue>
    </source>
</reference>
<proteinExistence type="predicted"/>
<organism evidence="1">
    <name type="scientific">Arundo donax</name>
    <name type="common">Giant reed</name>
    <name type="synonym">Donax arundinaceus</name>
    <dbReference type="NCBI Taxonomy" id="35708"/>
    <lineage>
        <taxon>Eukaryota</taxon>
        <taxon>Viridiplantae</taxon>
        <taxon>Streptophyta</taxon>
        <taxon>Embryophyta</taxon>
        <taxon>Tracheophyta</taxon>
        <taxon>Spermatophyta</taxon>
        <taxon>Magnoliopsida</taxon>
        <taxon>Liliopsida</taxon>
        <taxon>Poales</taxon>
        <taxon>Poaceae</taxon>
        <taxon>PACMAD clade</taxon>
        <taxon>Arundinoideae</taxon>
        <taxon>Arundineae</taxon>
        <taxon>Arundo</taxon>
    </lineage>
</organism>
<dbReference type="AlphaFoldDB" id="A0A0A9AD21"/>
<evidence type="ECO:0000313" key="1">
    <source>
        <dbReference type="EMBL" id="JAD44977.1"/>
    </source>
</evidence>
<accession>A0A0A9AD21</accession>
<dbReference type="EMBL" id="GBRH01252918">
    <property type="protein sequence ID" value="JAD44977.1"/>
    <property type="molecule type" value="Transcribed_RNA"/>
</dbReference>